<dbReference type="PRINTS" id="PR00057">
    <property type="entry name" value="NFKBTNSCPFCT"/>
</dbReference>
<evidence type="ECO:0000256" key="11">
    <source>
        <dbReference type="SAM" id="MobiDB-lite"/>
    </source>
</evidence>
<dbReference type="PROSITE" id="PS50254">
    <property type="entry name" value="REL_2"/>
    <property type="match status" value="1"/>
</dbReference>
<dbReference type="InterPro" id="IPR000451">
    <property type="entry name" value="NFkB/Dor"/>
</dbReference>
<evidence type="ECO:0000256" key="4">
    <source>
        <dbReference type="ARBA" id="ARBA00022525"/>
    </source>
</evidence>
<dbReference type="FunFam" id="2.60.40.10:FF:000046">
    <property type="entry name" value="Nuclear factor NF-kappa-B p105 subunit"/>
    <property type="match status" value="1"/>
</dbReference>
<gene>
    <name evidence="13" type="ORF">LARSCL_LOCUS11813</name>
</gene>
<dbReference type="InterPro" id="IPR002909">
    <property type="entry name" value="IPT_dom"/>
</dbReference>
<dbReference type="EMBL" id="CAXIEN010000150">
    <property type="protein sequence ID" value="CAL1281846.1"/>
    <property type="molecule type" value="Genomic_DNA"/>
</dbReference>
<feature type="repeat" description="ANK" evidence="10">
    <location>
        <begin position="716"/>
        <end position="748"/>
    </location>
</feature>
<evidence type="ECO:0000256" key="2">
    <source>
        <dbReference type="ARBA" id="ARBA00004613"/>
    </source>
</evidence>
<dbReference type="SUPFAM" id="SSF49417">
    <property type="entry name" value="p53-like transcription factors"/>
    <property type="match status" value="1"/>
</dbReference>
<evidence type="ECO:0000259" key="12">
    <source>
        <dbReference type="PROSITE" id="PS50254"/>
    </source>
</evidence>
<dbReference type="Gene3D" id="1.25.40.20">
    <property type="entry name" value="Ankyrin repeat-containing domain"/>
    <property type="match status" value="1"/>
</dbReference>
<evidence type="ECO:0000256" key="6">
    <source>
        <dbReference type="ARBA" id="ARBA00022656"/>
    </source>
</evidence>
<evidence type="ECO:0000313" key="13">
    <source>
        <dbReference type="EMBL" id="CAL1281846.1"/>
    </source>
</evidence>
<dbReference type="GO" id="GO:0008063">
    <property type="term" value="P:Toll signaling pathway"/>
    <property type="evidence" value="ECO:0007669"/>
    <property type="project" value="UniProtKB-ARBA"/>
</dbReference>
<dbReference type="InterPro" id="IPR013783">
    <property type="entry name" value="Ig-like_fold"/>
</dbReference>
<evidence type="ECO:0000256" key="8">
    <source>
        <dbReference type="ARBA" id="ARBA00023028"/>
    </source>
</evidence>
<dbReference type="GO" id="GO:0002225">
    <property type="term" value="P:positive regulation of antimicrobial peptide production"/>
    <property type="evidence" value="ECO:0007669"/>
    <property type="project" value="UniProtKB-ARBA"/>
</dbReference>
<keyword evidence="10" id="KW-0040">ANK repeat</keyword>
<dbReference type="GO" id="GO:0007249">
    <property type="term" value="P:canonical NF-kappaB signal transduction"/>
    <property type="evidence" value="ECO:0007669"/>
    <property type="project" value="UniProtKB-ARBA"/>
</dbReference>
<evidence type="ECO:0000313" key="14">
    <source>
        <dbReference type="Proteomes" id="UP001497382"/>
    </source>
</evidence>
<dbReference type="GO" id="GO:0006887">
    <property type="term" value="P:exocytosis"/>
    <property type="evidence" value="ECO:0007669"/>
    <property type="project" value="UniProtKB-KW"/>
</dbReference>
<dbReference type="PANTHER" id="PTHR24169">
    <property type="entry name" value="NUCLEAR FACTOR NF-KAPPA-B PROTEIN"/>
    <property type="match status" value="1"/>
</dbReference>
<evidence type="ECO:0000256" key="9">
    <source>
        <dbReference type="ARBA" id="ARBA00023298"/>
    </source>
</evidence>
<keyword evidence="7" id="KW-0528">Neurotoxin</keyword>
<dbReference type="GO" id="GO:0000981">
    <property type="term" value="F:DNA-binding transcription factor activity, RNA polymerase II-specific"/>
    <property type="evidence" value="ECO:0007669"/>
    <property type="project" value="TreeGrafter"/>
</dbReference>
<dbReference type="Pfam" id="PF12796">
    <property type="entry name" value="Ank_2"/>
    <property type="match status" value="2"/>
</dbReference>
<dbReference type="PANTHER" id="PTHR24169:SF28">
    <property type="entry name" value="NUCLEAR FACTOR NF-KAPPA-B P110 SUBUNIT"/>
    <property type="match status" value="1"/>
</dbReference>
<proteinExistence type="predicted"/>
<dbReference type="SUPFAM" id="SSF81296">
    <property type="entry name" value="E set domains"/>
    <property type="match status" value="1"/>
</dbReference>
<dbReference type="SMART" id="SM00248">
    <property type="entry name" value="ANK"/>
    <property type="match status" value="4"/>
</dbReference>
<sequence>MPNYQPLVNETLSYFTLQNVPYTEDVEPFDSICGMNPVIPDDNVNIELTMEDYTLHLEMVEQPADTFRYRYKSEKGSHGRIKGENAARSKKSFPTVKVENCPSHPRKKVVVKVSLYTNEAEPKPHVYELIGKNAGGVTIDENFLAKFQYLDISKKKKEEVLEILKERKKKDHTLNGISYDEASIEEKALEERKSFTSGSTKLCFQAFSTDNLNIPLSEKLFSNPINNQKSAATSDLKIVRLSRCSGKCSGGDEVFLLCDKIKKEDIKVRFYDEESDWEAYGEFNLADIHHQVAIVLKTPPYQRHNVKKTVYIELVRPSDSKFSVARQFEYIPDEDDGMLLDKKMQNMQTVVKNKPSEISRKRKRTDPDEGVESSANDSAYSSVRDSPQSSVDEPLFSESLANMDFGLDDGSFGLSQFFVSVEDSFLEDQIGNTFAHNIPSQDKDPTVERQMGNTFAHNIPSENEVPTIEGQMGNTFAHNIPSQNEVPTIEGQMGNTFAHNIPSQNEVSTIEGQMGNTFALNVPSQVGSFRNPEQIFPQSYLPVVEADGMDGILSSMDSMSLAGHCCRQEQQMPKMQKASNDFVIGMKRILKSRGERTHLHYATHLIPLEDEDGNSLVHLGKMEQNENWNFMWKMVKMASEDLINSQNKFKETLLHLAVKGNHVKILLLLLARGGDPNLSDRNGNNCLHLASKYGHIKCLKVLMPPSGFRRAWEHTISMSALHIAVTENFEECVNFLLSSKADVNLPEKKCGRTCLHLAIERPSLLKAILKQPDVDIDAEDFGGCTAVQLVCIKTGKSFEVVSSVLKDDKDRIAEFLESCRVSSDGNSSSEEETDEGSTSEFEDAVEDFGSISSSEVVCKAVSTSECTCTNEKKSSLMKIEEELHKYLDRDDNWKKLADFIGLDTRRVALLDEGLSSGQTVLRMIKEYSMTTGHSESNHSAAGAMVNQRTDMCFKNRLLSLLCDTIRGPVPSMSFADHDSSTPVCRIGRGSPNFTEKLLVLKT</sequence>
<reference evidence="13 14" key="1">
    <citation type="submission" date="2024-04" db="EMBL/GenBank/DDBJ databases">
        <authorList>
            <person name="Rising A."/>
            <person name="Reimegard J."/>
            <person name="Sonavane S."/>
            <person name="Akerstrom W."/>
            <person name="Nylinder S."/>
            <person name="Hedman E."/>
            <person name="Kallberg Y."/>
        </authorList>
    </citation>
    <scope>NUCLEOTIDE SEQUENCE [LARGE SCALE GENOMIC DNA]</scope>
</reference>
<dbReference type="GO" id="GO:0000978">
    <property type="term" value="F:RNA polymerase II cis-regulatory region sequence-specific DNA binding"/>
    <property type="evidence" value="ECO:0007669"/>
    <property type="project" value="TreeGrafter"/>
</dbReference>
<keyword evidence="9" id="KW-0472">Membrane</keyword>
<dbReference type="SUPFAM" id="SSF48403">
    <property type="entry name" value="Ankyrin repeat"/>
    <property type="match status" value="1"/>
</dbReference>
<name>A0AAV2AD24_9ARAC</name>
<comment type="subcellular location">
    <subcellularLocation>
        <location evidence="2">Secreted</location>
    </subcellularLocation>
    <subcellularLocation>
        <location evidence="1">Target cell membrane</location>
    </subcellularLocation>
</comment>
<dbReference type="GO" id="GO:0005576">
    <property type="term" value="C:extracellular region"/>
    <property type="evidence" value="ECO:0007669"/>
    <property type="project" value="UniProtKB-SubCell"/>
</dbReference>
<dbReference type="AlphaFoldDB" id="A0AAV2AD24"/>
<dbReference type="GO" id="GO:0045087">
    <property type="term" value="P:innate immune response"/>
    <property type="evidence" value="ECO:0007669"/>
    <property type="project" value="UniProtKB-ARBA"/>
</dbReference>
<feature type="domain" description="RHD" evidence="12">
    <location>
        <begin position="56"/>
        <end position="232"/>
    </location>
</feature>
<dbReference type="GO" id="GO:0048935">
    <property type="term" value="P:peripheral nervous system neuron development"/>
    <property type="evidence" value="ECO:0007669"/>
    <property type="project" value="UniProtKB-ARBA"/>
</dbReference>
<keyword evidence="8" id="KW-0638">Presynaptic neurotoxin</keyword>
<keyword evidence="6" id="KW-0800">Toxin</keyword>
<keyword evidence="14" id="KW-1185">Reference proteome</keyword>
<dbReference type="Gene3D" id="2.60.40.10">
    <property type="entry name" value="Immunoglobulins"/>
    <property type="match status" value="1"/>
</dbReference>
<evidence type="ECO:0000256" key="5">
    <source>
        <dbReference type="ARBA" id="ARBA00022537"/>
    </source>
</evidence>
<dbReference type="InterPro" id="IPR037059">
    <property type="entry name" value="RHD_DNA_bind_dom_sf"/>
</dbReference>
<comment type="caution">
    <text evidence="13">The sequence shown here is derived from an EMBL/GenBank/DDBJ whole genome shotgun (WGS) entry which is preliminary data.</text>
</comment>
<keyword evidence="4" id="KW-0964">Secreted</keyword>
<feature type="compositionally biased region" description="Polar residues" evidence="11">
    <location>
        <begin position="373"/>
        <end position="391"/>
    </location>
</feature>
<dbReference type="GO" id="GO:0044218">
    <property type="term" value="C:other organism cell membrane"/>
    <property type="evidence" value="ECO:0007669"/>
    <property type="project" value="UniProtKB-KW"/>
</dbReference>
<organism evidence="13 14">
    <name type="scientific">Larinioides sclopetarius</name>
    <dbReference type="NCBI Taxonomy" id="280406"/>
    <lineage>
        <taxon>Eukaryota</taxon>
        <taxon>Metazoa</taxon>
        <taxon>Ecdysozoa</taxon>
        <taxon>Arthropoda</taxon>
        <taxon>Chelicerata</taxon>
        <taxon>Arachnida</taxon>
        <taxon>Araneae</taxon>
        <taxon>Araneomorphae</taxon>
        <taxon>Entelegynae</taxon>
        <taxon>Araneoidea</taxon>
        <taxon>Araneidae</taxon>
        <taxon>Larinioides</taxon>
    </lineage>
</organism>
<dbReference type="InterPro" id="IPR014756">
    <property type="entry name" value="Ig_E-set"/>
</dbReference>
<dbReference type="Pfam" id="PF16179">
    <property type="entry name" value="RHD_dimer"/>
    <property type="match status" value="1"/>
</dbReference>
<dbReference type="GO" id="GO:0005737">
    <property type="term" value="C:cytoplasm"/>
    <property type="evidence" value="ECO:0007669"/>
    <property type="project" value="InterPro"/>
</dbReference>
<feature type="region of interest" description="Disordered" evidence="11">
    <location>
        <begin position="822"/>
        <end position="842"/>
    </location>
</feature>
<feature type="region of interest" description="Disordered" evidence="11">
    <location>
        <begin position="350"/>
        <end position="392"/>
    </location>
</feature>
<dbReference type="InterPro" id="IPR008967">
    <property type="entry name" value="p53-like_TF_DNA-bd_sf"/>
</dbReference>
<dbReference type="Proteomes" id="UP001497382">
    <property type="component" value="Unassembled WGS sequence"/>
</dbReference>
<dbReference type="GO" id="GO:0035206">
    <property type="term" value="P:regulation of hemocyte proliferation"/>
    <property type="evidence" value="ECO:0007669"/>
    <property type="project" value="UniProtKB-ARBA"/>
</dbReference>
<keyword evidence="3" id="KW-0268">Exocytosis</keyword>
<feature type="compositionally biased region" description="Acidic residues" evidence="11">
    <location>
        <begin position="829"/>
        <end position="842"/>
    </location>
</feature>
<evidence type="ECO:0000256" key="1">
    <source>
        <dbReference type="ARBA" id="ARBA00004175"/>
    </source>
</evidence>
<dbReference type="GO" id="GO:0044231">
    <property type="term" value="C:host cell presynaptic membrane"/>
    <property type="evidence" value="ECO:0007669"/>
    <property type="project" value="UniProtKB-KW"/>
</dbReference>
<dbReference type="Gene3D" id="2.60.40.340">
    <property type="entry name" value="Rel homology domain (RHD), DNA-binding domain"/>
    <property type="match status" value="1"/>
</dbReference>
<evidence type="ECO:0000256" key="10">
    <source>
        <dbReference type="PROSITE-ProRule" id="PRU00023"/>
    </source>
</evidence>
<feature type="repeat" description="ANK" evidence="10">
    <location>
        <begin position="649"/>
        <end position="681"/>
    </location>
</feature>
<dbReference type="GO" id="GO:0090729">
    <property type="term" value="F:toxin activity"/>
    <property type="evidence" value="ECO:0007669"/>
    <property type="project" value="UniProtKB-KW"/>
</dbReference>
<dbReference type="PROSITE" id="PS50297">
    <property type="entry name" value="ANK_REP_REGION"/>
    <property type="match status" value="1"/>
</dbReference>
<dbReference type="Pfam" id="PF00554">
    <property type="entry name" value="RHD_DNA_bind"/>
    <property type="match status" value="1"/>
</dbReference>
<dbReference type="SMART" id="SM00429">
    <property type="entry name" value="IPT"/>
    <property type="match status" value="1"/>
</dbReference>
<keyword evidence="5" id="KW-1052">Target cell membrane</keyword>
<evidence type="ECO:0000256" key="7">
    <source>
        <dbReference type="ARBA" id="ARBA00022699"/>
    </source>
</evidence>
<dbReference type="PROSITE" id="PS50088">
    <property type="entry name" value="ANK_REPEAT"/>
    <property type="match status" value="2"/>
</dbReference>
<dbReference type="InterPro" id="IPR011539">
    <property type="entry name" value="RHD_DNA_bind_dom"/>
</dbReference>
<dbReference type="InterPro" id="IPR032397">
    <property type="entry name" value="RHD_dimer"/>
</dbReference>
<dbReference type="InterPro" id="IPR036770">
    <property type="entry name" value="Ankyrin_rpt-contain_sf"/>
</dbReference>
<evidence type="ECO:0000256" key="3">
    <source>
        <dbReference type="ARBA" id="ARBA00022483"/>
    </source>
</evidence>
<dbReference type="InterPro" id="IPR002110">
    <property type="entry name" value="Ankyrin_rpt"/>
</dbReference>
<protein>
    <recommendedName>
        <fullName evidence="12">RHD domain-containing protein</fullName>
    </recommendedName>
</protein>
<dbReference type="GO" id="GO:0005654">
    <property type="term" value="C:nucleoplasm"/>
    <property type="evidence" value="ECO:0007669"/>
    <property type="project" value="UniProtKB-ARBA"/>
</dbReference>
<accession>A0AAV2AD24</accession>
<keyword evidence="9" id="KW-1053">Target membrane</keyword>